<dbReference type="STRING" id="383855.M2ZE38"/>
<reference evidence="1 2" key="1">
    <citation type="journal article" date="2012" name="PLoS Pathog.">
        <title>Diverse lifestyles and strategies of plant pathogenesis encoded in the genomes of eighteen Dothideomycetes fungi.</title>
        <authorList>
            <person name="Ohm R.A."/>
            <person name="Feau N."/>
            <person name="Henrissat B."/>
            <person name="Schoch C.L."/>
            <person name="Horwitz B.A."/>
            <person name="Barry K.W."/>
            <person name="Condon B.J."/>
            <person name="Copeland A.C."/>
            <person name="Dhillon B."/>
            <person name="Glaser F."/>
            <person name="Hesse C.N."/>
            <person name="Kosti I."/>
            <person name="LaButti K."/>
            <person name="Lindquist E.A."/>
            <person name="Lucas S."/>
            <person name="Salamov A.A."/>
            <person name="Bradshaw R.E."/>
            <person name="Ciuffetti L."/>
            <person name="Hamelin R.C."/>
            <person name="Kema G.H.J."/>
            <person name="Lawrence C."/>
            <person name="Scott J.A."/>
            <person name="Spatafora J.W."/>
            <person name="Turgeon B.G."/>
            <person name="de Wit P.J.G.M."/>
            <person name="Zhong S."/>
            <person name="Goodwin S.B."/>
            <person name="Grigoriev I.V."/>
        </authorList>
    </citation>
    <scope>NUCLEOTIDE SEQUENCE [LARGE SCALE GENOMIC DNA]</scope>
    <source>
        <strain evidence="1 2">CIRAD86</strain>
    </source>
</reference>
<dbReference type="KEGG" id="pfj:MYCFIDRAFT_212695"/>
<proteinExistence type="predicted"/>
<dbReference type="RefSeq" id="XP_007932152.1">
    <property type="nucleotide sequence ID" value="XM_007933961.1"/>
</dbReference>
<evidence type="ECO:0000313" key="2">
    <source>
        <dbReference type="Proteomes" id="UP000016932"/>
    </source>
</evidence>
<dbReference type="GeneID" id="19337799"/>
<gene>
    <name evidence="1" type="ORF">MYCFIDRAFT_212695</name>
</gene>
<evidence type="ECO:0000313" key="1">
    <source>
        <dbReference type="EMBL" id="EME77399.1"/>
    </source>
</evidence>
<dbReference type="EMBL" id="KB446566">
    <property type="protein sequence ID" value="EME77399.1"/>
    <property type="molecule type" value="Genomic_DNA"/>
</dbReference>
<sequence length="158" mass="17884">MMHPSSLNAIQGRPSAPAEDQVYAFTTLARNVSGNTLFMRDTTLVPPLAALLFGGRLEARRNFQELMMDDWLPFKTLGHGAHALQLVLEFRKAKDRMLNRAFRSLSEQTGRGLAHDPVREILAKGLVTLLDANGRRSEREDWVPEGWGMRKEVRNDRS</sequence>
<dbReference type="AlphaFoldDB" id="M2ZE38"/>
<dbReference type="VEuPathDB" id="FungiDB:MYCFIDRAFT_212695"/>
<organism evidence="1 2">
    <name type="scientific">Pseudocercospora fijiensis (strain CIRAD86)</name>
    <name type="common">Black leaf streak disease fungus</name>
    <name type="synonym">Mycosphaerella fijiensis</name>
    <dbReference type="NCBI Taxonomy" id="383855"/>
    <lineage>
        <taxon>Eukaryota</taxon>
        <taxon>Fungi</taxon>
        <taxon>Dikarya</taxon>
        <taxon>Ascomycota</taxon>
        <taxon>Pezizomycotina</taxon>
        <taxon>Dothideomycetes</taxon>
        <taxon>Dothideomycetidae</taxon>
        <taxon>Mycosphaerellales</taxon>
        <taxon>Mycosphaerellaceae</taxon>
        <taxon>Pseudocercospora</taxon>
    </lineage>
</organism>
<protein>
    <submittedName>
        <fullName evidence="1">Uncharacterized protein</fullName>
    </submittedName>
</protein>
<name>M2ZE38_PSEFD</name>
<dbReference type="Proteomes" id="UP000016932">
    <property type="component" value="Unassembled WGS sequence"/>
</dbReference>
<accession>M2ZE38</accession>
<dbReference type="HOGENOM" id="CLU_1670146_0_0_1"/>
<keyword evidence="2" id="KW-1185">Reference proteome</keyword>
<dbReference type="OrthoDB" id="5600252at2759"/>